<gene>
    <name evidence="1" type="ORF">Tci_927712</name>
</gene>
<organism evidence="1">
    <name type="scientific">Tanacetum cinerariifolium</name>
    <name type="common">Dalmatian daisy</name>
    <name type="synonym">Chrysanthemum cinerariifolium</name>
    <dbReference type="NCBI Taxonomy" id="118510"/>
    <lineage>
        <taxon>Eukaryota</taxon>
        <taxon>Viridiplantae</taxon>
        <taxon>Streptophyta</taxon>
        <taxon>Embryophyta</taxon>
        <taxon>Tracheophyta</taxon>
        <taxon>Spermatophyta</taxon>
        <taxon>Magnoliopsida</taxon>
        <taxon>eudicotyledons</taxon>
        <taxon>Gunneridae</taxon>
        <taxon>Pentapetalae</taxon>
        <taxon>asterids</taxon>
        <taxon>campanulids</taxon>
        <taxon>Asterales</taxon>
        <taxon>Asteraceae</taxon>
        <taxon>Asteroideae</taxon>
        <taxon>Anthemideae</taxon>
        <taxon>Anthemidinae</taxon>
        <taxon>Tanacetum</taxon>
    </lineage>
</organism>
<accession>A0A699X9A8</accession>
<proteinExistence type="predicted"/>
<dbReference type="EMBL" id="BKCJ011821154">
    <property type="protein sequence ID" value="GFD55743.1"/>
    <property type="molecule type" value="Genomic_DNA"/>
</dbReference>
<reference evidence="1" key="1">
    <citation type="journal article" date="2019" name="Sci. Rep.">
        <title>Draft genome of Tanacetum cinerariifolium, the natural source of mosquito coil.</title>
        <authorList>
            <person name="Yamashiro T."/>
            <person name="Shiraishi A."/>
            <person name="Satake H."/>
            <person name="Nakayama K."/>
        </authorList>
    </citation>
    <scope>NUCLEOTIDE SEQUENCE</scope>
</reference>
<protein>
    <submittedName>
        <fullName evidence="1">Uncharacterized protein</fullName>
    </submittedName>
</protein>
<dbReference type="AlphaFoldDB" id="A0A699X9A8"/>
<comment type="caution">
    <text evidence="1">The sequence shown here is derived from an EMBL/GenBank/DDBJ whole genome shotgun (WGS) entry which is preliminary data.</text>
</comment>
<evidence type="ECO:0000313" key="1">
    <source>
        <dbReference type="EMBL" id="GFD55743.1"/>
    </source>
</evidence>
<sequence>ISALGHALAAGLVIRYLTEQVDRIKPVGSFASFGRYAPGSIRKQSLRITEVPTVSSVGFPVEGRG</sequence>
<feature type="non-terminal residue" evidence="1">
    <location>
        <position position="1"/>
    </location>
</feature>
<name>A0A699X9A8_TANCI</name>